<dbReference type="RefSeq" id="WP_346582984.1">
    <property type="nucleotide sequence ID" value="NZ_JBDJNQ010000014.1"/>
</dbReference>
<gene>
    <name evidence="1" type="ORF">ABE541_22835</name>
</gene>
<evidence type="ECO:0008006" key="3">
    <source>
        <dbReference type="Google" id="ProtNLM"/>
    </source>
</evidence>
<dbReference type="Proteomes" id="UP001409291">
    <property type="component" value="Unassembled WGS sequence"/>
</dbReference>
<sequence length="84" mass="10033">MCWDISLHTGLEFVKKVFTKLRDERKQLDFNYRYFENVLIITFCAYSIIYKYKEGEEIGLLEMEWGVLPSYLKHATEQETVAAK</sequence>
<name>A0ABV0BZB5_9SPHI</name>
<dbReference type="EMBL" id="JBDJNQ010000014">
    <property type="protein sequence ID" value="MEN5380121.1"/>
    <property type="molecule type" value="Genomic_DNA"/>
</dbReference>
<keyword evidence="2" id="KW-1185">Reference proteome</keyword>
<accession>A0ABV0BZB5</accession>
<proteinExistence type="predicted"/>
<protein>
    <recommendedName>
        <fullName evidence="3">Transposase</fullName>
    </recommendedName>
</protein>
<evidence type="ECO:0000313" key="1">
    <source>
        <dbReference type="EMBL" id="MEN5380121.1"/>
    </source>
</evidence>
<evidence type="ECO:0000313" key="2">
    <source>
        <dbReference type="Proteomes" id="UP001409291"/>
    </source>
</evidence>
<reference evidence="1 2" key="1">
    <citation type="submission" date="2024-04" db="EMBL/GenBank/DDBJ databases">
        <title>WGS of bacteria from Torrens River.</title>
        <authorList>
            <person name="Wyrsch E.R."/>
            <person name="Drigo B."/>
        </authorList>
    </citation>
    <scope>NUCLEOTIDE SEQUENCE [LARGE SCALE GENOMIC DNA]</scope>
    <source>
        <strain evidence="1 2">TWI391</strain>
    </source>
</reference>
<organism evidence="1 2">
    <name type="scientific">Sphingobacterium kitahiroshimense</name>
    <dbReference type="NCBI Taxonomy" id="470446"/>
    <lineage>
        <taxon>Bacteria</taxon>
        <taxon>Pseudomonadati</taxon>
        <taxon>Bacteroidota</taxon>
        <taxon>Sphingobacteriia</taxon>
        <taxon>Sphingobacteriales</taxon>
        <taxon>Sphingobacteriaceae</taxon>
        <taxon>Sphingobacterium</taxon>
    </lineage>
</organism>
<comment type="caution">
    <text evidence="1">The sequence shown here is derived from an EMBL/GenBank/DDBJ whole genome shotgun (WGS) entry which is preliminary data.</text>
</comment>